<dbReference type="InterPro" id="IPR027417">
    <property type="entry name" value="P-loop_NTPase"/>
</dbReference>
<name>A0AAE0KZ68_9CHLO</name>
<comment type="similarity">
    <text evidence="2 7">Belongs to the adenylate kinase family.</text>
</comment>
<protein>
    <recommendedName>
        <fullName evidence="3">adenylate kinase</fullName>
        <ecNumber evidence="3">2.7.4.3</ecNumber>
    </recommendedName>
</protein>
<dbReference type="AlphaFoldDB" id="A0AAE0KZ68"/>
<dbReference type="InterPro" id="IPR000850">
    <property type="entry name" value="Adenylat/UMP-CMP_kin"/>
</dbReference>
<dbReference type="Gene3D" id="3.40.50.300">
    <property type="entry name" value="P-loop containing nucleotide triphosphate hydrolases"/>
    <property type="match status" value="1"/>
</dbReference>
<dbReference type="SUPFAM" id="SSF52540">
    <property type="entry name" value="P-loop containing nucleoside triphosphate hydrolases"/>
    <property type="match status" value="1"/>
</dbReference>
<dbReference type="PANTHER" id="PTHR23359">
    <property type="entry name" value="NUCLEOTIDE KINASE"/>
    <property type="match status" value="1"/>
</dbReference>
<reference evidence="8 9" key="1">
    <citation type="journal article" date="2015" name="Genome Biol. Evol.">
        <title>Comparative Genomics of a Bacterivorous Green Alga Reveals Evolutionary Causalities and Consequences of Phago-Mixotrophic Mode of Nutrition.</title>
        <authorList>
            <person name="Burns J.A."/>
            <person name="Paasch A."/>
            <person name="Narechania A."/>
            <person name="Kim E."/>
        </authorList>
    </citation>
    <scope>NUCLEOTIDE SEQUENCE [LARGE SCALE GENOMIC DNA]</scope>
    <source>
        <strain evidence="8 9">PLY_AMNH</strain>
    </source>
</reference>
<organism evidence="8 9">
    <name type="scientific">Cymbomonas tetramitiformis</name>
    <dbReference type="NCBI Taxonomy" id="36881"/>
    <lineage>
        <taxon>Eukaryota</taxon>
        <taxon>Viridiplantae</taxon>
        <taxon>Chlorophyta</taxon>
        <taxon>Pyramimonadophyceae</taxon>
        <taxon>Pyramimonadales</taxon>
        <taxon>Pyramimonadaceae</taxon>
        <taxon>Cymbomonas</taxon>
    </lineage>
</organism>
<accession>A0AAE0KZ68</accession>
<evidence type="ECO:0000313" key="8">
    <source>
        <dbReference type="EMBL" id="KAK3265850.1"/>
    </source>
</evidence>
<evidence type="ECO:0000313" key="9">
    <source>
        <dbReference type="Proteomes" id="UP001190700"/>
    </source>
</evidence>
<keyword evidence="4 7" id="KW-0808">Transferase</keyword>
<dbReference type="NCBIfam" id="TIGR01351">
    <property type="entry name" value="adk"/>
    <property type="match status" value="1"/>
</dbReference>
<evidence type="ECO:0000256" key="1">
    <source>
        <dbReference type="ARBA" id="ARBA00000582"/>
    </source>
</evidence>
<dbReference type="PROSITE" id="PS00113">
    <property type="entry name" value="ADENYLATE_KINASE"/>
    <property type="match status" value="1"/>
</dbReference>
<evidence type="ECO:0000256" key="4">
    <source>
        <dbReference type="ARBA" id="ARBA00022679"/>
    </source>
</evidence>
<dbReference type="Proteomes" id="UP001190700">
    <property type="component" value="Unassembled WGS sequence"/>
</dbReference>
<dbReference type="HAMAP" id="MF_00235">
    <property type="entry name" value="Adenylate_kinase_Adk"/>
    <property type="match status" value="1"/>
</dbReference>
<keyword evidence="6 7" id="KW-0418">Kinase</keyword>
<evidence type="ECO:0000256" key="7">
    <source>
        <dbReference type="RuleBase" id="RU003330"/>
    </source>
</evidence>
<dbReference type="PRINTS" id="PR00094">
    <property type="entry name" value="ADENYLTKNASE"/>
</dbReference>
<dbReference type="GO" id="GO:0004017">
    <property type="term" value="F:AMP kinase activity"/>
    <property type="evidence" value="ECO:0007669"/>
    <property type="project" value="UniProtKB-EC"/>
</dbReference>
<sequence length="226" mass="24110">MAPSTVMSASRSILNLENSQTKQARMKVVKCTPIRHVAQRCGGAKLAGSRASFGAFHGAQRTASASVHSRTALTCVAAEGPLKVIIAGAPASGKGTQCEKIVEKYNLVHISAGDLLRAAVAEGTDAGKTAKEFMDNGQLVPNEVVVTMVKDRLAQDDAQTTGFLLDGYPRSGDQAEALKEAGIDVELFILLNVPDELLVERVVGRRSDPETGKIYHMTYFPPESEE</sequence>
<evidence type="ECO:0000256" key="6">
    <source>
        <dbReference type="ARBA" id="ARBA00022777"/>
    </source>
</evidence>
<dbReference type="Pfam" id="PF00406">
    <property type="entry name" value="ADK"/>
    <property type="match status" value="1"/>
</dbReference>
<dbReference type="GO" id="GO:0005524">
    <property type="term" value="F:ATP binding"/>
    <property type="evidence" value="ECO:0007669"/>
    <property type="project" value="InterPro"/>
</dbReference>
<evidence type="ECO:0000256" key="5">
    <source>
        <dbReference type="ARBA" id="ARBA00022741"/>
    </source>
</evidence>
<evidence type="ECO:0000256" key="2">
    <source>
        <dbReference type="ARBA" id="ARBA00007220"/>
    </source>
</evidence>
<gene>
    <name evidence="8" type="ORF">CYMTET_25496</name>
</gene>
<comment type="catalytic activity">
    <reaction evidence="1">
        <text>AMP + ATP = 2 ADP</text>
        <dbReference type="Rhea" id="RHEA:12973"/>
        <dbReference type="ChEBI" id="CHEBI:30616"/>
        <dbReference type="ChEBI" id="CHEBI:456215"/>
        <dbReference type="ChEBI" id="CHEBI:456216"/>
        <dbReference type="EC" id="2.7.4.3"/>
    </reaction>
</comment>
<keyword evidence="5" id="KW-0547">Nucleotide-binding</keyword>
<keyword evidence="9" id="KW-1185">Reference proteome</keyword>
<feature type="non-terminal residue" evidence="8">
    <location>
        <position position="226"/>
    </location>
</feature>
<dbReference type="EMBL" id="LGRX02013658">
    <property type="protein sequence ID" value="KAK3265850.1"/>
    <property type="molecule type" value="Genomic_DNA"/>
</dbReference>
<evidence type="ECO:0000256" key="3">
    <source>
        <dbReference type="ARBA" id="ARBA00012955"/>
    </source>
</evidence>
<proteinExistence type="inferred from homology"/>
<comment type="caution">
    <text evidence="8">The sequence shown here is derived from an EMBL/GenBank/DDBJ whole genome shotgun (WGS) entry which is preliminary data.</text>
</comment>
<dbReference type="CDD" id="cd01428">
    <property type="entry name" value="ADK"/>
    <property type="match status" value="1"/>
</dbReference>
<dbReference type="InterPro" id="IPR033690">
    <property type="entry name" value="Adenylat_kinase_CS"/>
</dbReference>
<dbReference type="EC" id="2.7.4.3" evidence="3"/>
<dbReference type="InterPro" id="IPR006259">
    <property type="entry name" value="Adenyl_kin_sub"/>
</dbReference>